<organism evidence="3 4">
    <name type="scientific">Novibacillus thermophilus</name>
    <dbReference type="NCBI Taxonomy" id="1471761"/>
    <lineage>
        <taxon>Bacteria</taxon>
        <taxon>Bacillati</taxon>
        <taxon>Bacillota</taxon>
        <taxon>Bacilli</taxon>
        <taxon>Bacillales</taxon>
        <taxon>Thermoactinomycetaceae</taxon>
        <taxon>Novibacillus</taxon>
    </lineage>
</organism>
<dbReference type="SUPFAM" id="SSF46785">
    <property type="entry name" value="Winged helix' DNA-binding domain"/>
    <property type="match status" value="1"/>
</dbReference>
<evidence type="ECO:0000313" key="4">
    <source>
        <dbReference type="Proteomes" id="UP000188603"/>
    </source>
</evidence>
<evidence type="ECO:0000259" key="2">
    <source>
        <dbReference type="PROSITE" id="PS51063"/>
    </source>
</evidence>
<gene>
    <name evidence="3" type="ORF">B0W44_01095</name>
</gene>
<dbReference type="GO" id="GO:0003677">
    <property type="term" value="F:DNA binding"/>
    <property type="evidence" value="ECO:0007669"/>
    <property type="project" value="InterPro"/>
</dbReference>
<protein>
    <recommendedName>
        <fullName evidence="2">HTH crp-type domain-containing protein</fullName>
    </recommendedName>
</protein>
<feature type="domain" description="HTH crp-type" evidence="2">
    <location>
        <begin position="1"/>
        <end position="70"/>
    </location>
</feature>
<dbReference type="STRING" id="1471761.B0W44_01095"/>
<evidence type="ECO:0000256" key="1">
    <source>
        <dbReference type="SAM" id="MobiDB-lite"/>
    </source>
</evidence>
<dbReference type="InterPro" id="IPR036388">
    <property type="entry name" value="WH-like_DNA-bd_sf"/>
</dbReference>
<dbReference type="Pfam" id="PF13545">
    <property type="entry name" value="HTH_Crp_2"/>
    <property type="match status" value="1"/>
</dbReference>
<dbReference type="PROSITE" id="PS51063">
    <property type="entry name" value="HTH_CRP_2"/>
    <property type="match status" value="1"/>
</dbReference>
<dbReference type="GO" id="GO:0006355">
    <property type="term" value="P:regulation of DNA-templated transcription"/>
    <property type="evidence" value="ECO:0007669"/>
    <property type="project" value="InterPro"/>
</dbReference>
<accession>A0A1U9K3J0</accession>
<dbReference type="OrthoDB" id="9810708at2"/>
<keyword evidence="4" id="KW-1185">Reference proteome</keyword>
<dbReference type="Proteomes" id="UP000188603">
    <property type="component" value="Chromosome"/>
</dbReference>
<dbReference type="InterPro" id="IPR036390">
    <property type="entry name" value="WH_DNA-bd_sf"/>
</dbReference>
<sequence>MFTQSFKSLGRKNADQKRDDGVFVPFPITNRDFANMISTSRESISRTLNQLKRDHLLETNRDGIRICERRENGY</sequence>
<name>A0A1U9K3J0_9BACL</name>
<dbReference type="Gene3D" id="1.10.10.10">
    <property type="entry name" value="Winged helix-like DNA-binding domain superfamily/Winged helix DNA-binding domain"/>
    <property type="match status" value="1"/>
</dbReference>
<dbReference type="KEGG" id="ntr:B0W44_01095"/>
<dbReference type="SMART" id="SM00419">
    <property type="entry name" value="HTH_CRP"/>
    <property type="match status" value="1"/>
</dbReference>
<reference evidence="3 4" key="1">
    <citation type="journal article" date="2015" name="Int. J. Syst. Evol. Microbiol.">
        <title>Novibacillus thermophilus gen. nov., sp. nov., a Gram-staining-negative and moderately thermophilic member of the family Thermoactinomycetaceae.</title>
        <authorList>
            <person name="Yang G."/>
            <person name="Chen J."/>
            <person name="Zhou S."/>
        </authorList>
    </citation>
    <scope>NUCLEOTIDE SEQUENCE [LARGE SCALE GENOMIC DNA]</scope>
    <source>
        <strain evidence="3 4">SG-1</strain>
    </source>
</reference>
<evidence type="ECO:0000313" key="3">
    <source>
        <dbReference type="EMBL" id="AQS54594.1"/>
    </source>
</evidence>
<dbReference type="EMBL" id="CP019699">
    <property type="protein sequence ID" value="AQS54594.1"/>
    <property type="molecule type" value="Genomic_DNA"/>
</dbReference>
<feature type="region of interest" description="Disordered" evidence="1">
    <location>
        <begin position="1"/>
        <end position="21"/>
    </location>
</feature>
<dbReference type="InterPro" id="IPR012318">
    <property type="entry name" value="HTH_CRP"/>
</dbReference>
<dbReference type="AlphaFoldDB" id="A0A1U9K3J0"/>
<dbReference type="RefSeq" id="WP_077718410.1">
    <property type="nucleotide sequence ID" value="NZ_CP019699.1"/>
</dbReference>
<feature type="compositionally biased region" description="Basic and acidic residues" evidence="1">
    <location>
        <begin position="12"/>
        <end position="21"/>
    </location>
</feature>
<proteinExistence type="predicted"/>